<reference evidence="2" key="1">
    <citation type="submission" date="2014-09" db="EMBL/GenBank/DDBJ databases">
        <authorList>
            <person name="Magalhaes I.L.F."/>
            <person name="Oliveira U."/>
            <person name="Santos F.R."/>
            <person name="Vidigal T.H.D.A."/>
            <person name="Brescovit A.D."/>
            <person name="Santos A.J."/>
        </authorList>
    </citation>
    <scope>NUCLEOTIDE SEQUENCE</scope>
    <source>
        <tissue evidence="2">Shoot tissue taken approximately 20 cm above the soil surface</tissue>
    </source>
</reference>
<evidence type="ECO:0000313" key="2">
    <source>
        <dbReference type="EMBL" id="JAD48189.1"/>
    </source>
</evidence>
<sequence length="69" mass="7180">MVAGPETSEGDGHWPGDAKNHAGSQRGGGGAGARDCELAGELETARSMRRGIDEFDRSRAIGVKVGIDR</sequence>
<name>A0A0A9A947_ARUDO</name>
<feature type="compositionally biased region" description="Basic and acidic residues" evidence="1">
    <location>
        <begin position="10"/>
        <end position="20"/>
    </location>
</feature>
<evidence type="ECO:0000256" key="1">
    <source>
        <dbReference type="SAM" id="MobiDB-lite"/>
    </source>
</evidence>
<organism evidence="2">
    <name type="scientific">Arundo donax</name>
    <name type="common">Giant reed</name>
    <name type="synonym">Donax arundinaceus</name>
    <dbReference type="NCBI Taxonomy" id="35708"/>
    <lineage>
        <taxon>Eukaryota</taxon>
        <taxon>Viridiplantae</taxon>
        <taxon>Streptophyta</taxon>
        <taxon>Embryophyta</taxon>
        <taxon>Tracheophyta</taxon>
        <taxon>Spermatophyta</taxon>
        <taxon>Magnoliopsida</taxon>
        <taxon>Liliopsida</taxon>
        <taxon>Poales</taxon>
        <taxon>Poaceae</taxon>
        <taxon>PACMAD clade</taxon>
        <taxon>Arundinoideae</taxon>
        <taxon>Arundineae</taxon>
        <taxon>Arundo</taxon>
    </lineage>
</organism>
<reference evidence="2" key="2">
    <citation type="journal article" date="2015" name="Data Brief">
        <title>Shoot transcriptome of the giant reed, Arundo donax.</title>
        <authorList>
            <person name="Barrero R.A."/>
            <person name="Guerrero F.D."/>
            <person name="Moolhuijzen P."/>
            <person name="Goolsby J.A."/>
            <person name="Tidwell J."/>
            <person name="Bellgard S.E."/>
            <person name="Bellgard M.I."/>
        </authorList>
    </citation>
    <scope>NUCLEOTIDE SEQUENCE</scope>
    <source>
        <tissue evidence="2">Shoot tissue taken approximately 20 cm above the soil surface</tissue>
    </source>
</reference>
<dbReference type="AlphaFoldDB" id="A0A0A9A947"/>
<feature type="region of interest" description="Disordered" evidence="1">
    <location>
        <begin position="1"/>
        <end position="35"/>
    </location>
</feature>
<accession>A0A0A9A947</accession>
<protein>
    <submittedName>
        <fullName evidence="2">Uncharacterized protein</fullName>
    </submittedName>
</protein>
<dbReference type="EMBL" id="GBRH01249706">
    <property type="protein sequence ID" value="JAD48189.1"/>
    <property type="molecule type" value="Transcribed_RNA"/>
</dbReference>
<proteinExistence type="predicted"/>